<reference evidence="1" key="1">
    <citation type="submission" date="2023-02" db="EMBL/GenBank/DDBJ databases">
        <title>Nocardiopsis ansamitocini NBRC 112285.</title>
        <authorList>
            <person name="Ichikawa N."/>
            <person name="Sato H."/>
            <person name="Tonouchi N."/>
        </authorList>
    </citation>
    <scope>NUCLEOTIDE SEQUENCE</scope>
    <source>
        <strain evidence="1">NBRC 112285</strain>
    </source>
</reference>
<dbReference type="Proteomes" id="UP001165092">
    <property type="component" value="Unassembled WGS sequence"/>
</dbReference>
<dbReference type="EMBL" id="BSQG01000006">
    <property type="protein sequence ID" value="GLU49173.1"/>
    <property type="molecule type" value="Genomic_DNA"/>
</dbReference>
<organism evidence="1 2">
    <name type="scientific">Nocardiopsis ansamitocini</name>
    <dbReference type="NCBI Taxonomy" id="1670832"/>
    <lineage>
        <taxon>Bacteria</taxon>
        <taxon>Bacillati</taxon>
        <taxon>Actinomycetota</taxon>
        <taxon>Actinomycetes</taxon>
        <taxon>Streptosporangiales</taxon>
        <taxon>Nocardiopsidaceae</taxon>
        <taxon>Nocardiopsis</taxon>
    </lineage>
</organism>
<name>A0A9W6UK42_9ACTN</name>
<sequence length="131" mass="15080">MQIPLLLADIERAVRASWDADTCTPDFRPYWSRDNPARNQCGVTALVLNDLLGGALIRGEVRVGGEQTDYHWWNSLGMGVEIDLTREQFRSEEVVTGGRVIPRPPRITRLRMEYELLHNRVVDRLHSGRQR</sequence>
<dbReference type="RefSeq" id="WP_285760649.1">
    <property type="nucleotide sequence ID" value="NZ_BSQG01000006.1"/>
</dbReference>
<dbReference type="Pfam" id="PF24585">
    <property type="entry name" value="YunG"/>
    <property type="match status" value="1"/>
</dbReference>
<protein>
    <submittedName>
        <fullName evidence="1">Uncharacterized protein</fullName>
    </submittedName>
</protein>
<keyword evidence="2" id="KW-1185">Reference proteome</keyword>
<dbReference type="InterPro" id="IPR056238">
    <property type="entry name" value="YunG-like"/>
</dbReference>
<evidence type="ECO:0000313" key="1">
    <source>
        <dbReference type="EMBL" id="GLU49173.1"/>
    </source>
</evidence>
<evidence type="ECO:0000313" key="2">
    <source>
        <dbReference type="Proteomes" id="UP001165092"/>
    </source>
</evidence>
<gene>
    <name evidence="1" type="ORF">Nans01_35240</name>
</gene>
<accession>A0A9W6UK42</accession>
<dbReference type="AlphaFoldDB" id="A0A9W6UK42"/>
<comment type="caution">
    <text evidence="1">The sequence shown here is derived from an EMBL/GenBank/DDBJ whole genome shotgun (WGS) entry which is preliminary data.</text>
</comment>
<proteinExistence type="predicted"/>